<dbReference type="InterPro" id="IPR018682">
    <property type="entry name" value="DUF2167_membr"/>
</dbReference>
<organism evidence="3 4">
    <name type="scientific">Aureibacter tunicatorum</name>
    <dbReference type="NCBI Taxonomy" id="866807"/>
    <lineage>
        <taxon>Bacteria</taxon>
        <taxon>Pseudomonadati</taxon>
        <taxon>Bacteroidota</taxon>
        <taxon>Cytophagia</taxon>
        <taxon>Cytophagales</taxon>
        <taxon>Persicobacteraceae</taxon>
        <taxon>Aureibacter</taxon>
    </lineage>
</organism>
<evidence type="ECO:0000313" key="3">
    <source>
        <dbReference type="EMBL" id="MDR6237931.1"/>
    </source>
</evidence>
<reference evidence="3" key="1">
    <citation type="submission" date="2023-07" db="EMBL/GenBank/DDBJ databases">
        <title>Genomic Encyclopedia of Type Strains, Phase IV (KMG-IV): sequencing the most valuable type-strain genomes for metagenomic binning, comparative biology and taxonomic classification.</title>
        <authorList>
            <person name="Goeker M."/>
        </authorList>
    </citation>
    <scope>NUCLEOTIDE SEQUENCE</scope>
    <source>
        <strain evidence="3">DSM 26174</strain>
    </source>
</reference>
<dbReference type="RefSeq" id="WP_309937399.1">
    <property type="nucleotide sequence ID" value="NZ_AP025305.1"/>
</dbReference>
<dbReference type="Pfam" id="PF09935">
    <property type="entry name" value="DUF2167"/>
    <property type="match status" value="1"/>
</dbReference>
<name>A0AAE3XLE8_9BACT</name>
<keyword evidence="1" id="KW-0812">Transmembrane</keyword>
<feature type="chain" id="PRO_5042122272" evidence="2">
    <location>
        <begin position="21"/>
        <end position="301"/>
    </location>
</feature>
<evidence type="ECO:0000256" key="1">
    <source>
        <dbReference type="SAM" id="Phobius"/>
    </source>
</evidence>
<gene>
    <name evidence="3" type="ORF">HNQ88_000907</name>
</gene>
<keyword evidence="4" id="KW-1185">Reference proteome</keyword>
<dbReference type="AlphaFoldDB" id="A0AAE3XLE8"/>
<proteinExistence type="predicted"/>
<dbReference type="EMBL" id="JAVDQD010000001">
    <property type="protein sequence ID" value="MDR6237931.1"/>
    <property type="molecule type" value="Genomic_DNA"/>
</dbReference>
<feature type="transmembrane region" description="Helical" evidence="1">
    <location>
        <begin position="266"/>
        <end position="288"/>
    </location>
</feature>
<accession>A0AAE3XLE8</accession>
<comment type="caution">
    <text evidence="3">The sequence shown here is derived from an EMBL/GenBank/DDBJ whole genome shotgun (WGS) entry which is preliminary data.</text>
</comment>
<evidence type="ECO:0000313" key="4">
    <source>
        <dbReference type="Proteomes" id="UP001185092"/>
    </source>
</evidence>
<sequence>MKKIYLLIILMLGSFFSLRAQDETTSNELIDTLSVYNSVMDSINSSFNFKRGVVDIGDGLAQLNLPEGFKYLDEEQSKHVLTELWGNPPSETLGMIFPESSFPVGDFEYAVEISYAEDGYVDDEDAESIDYDELLADMQSDIEDSNPSRKEQGYPAYELVGWAASPYYDAENKKLHWAQELKFEGSDINTLNYNIRILGRKGYLVLNAIGDIEALKAVDRDSERILASVDFSDGNKYSDFNPDIDKVAAYGIGGLVAGKVLAKTGVLAILAKFGKFIIVGIAGVFAMLRKKFFGGGDSEEA</sequence>
<keyword evidence="1" id="KW-1133">Transmembrane helix</keyword>
<feature type="signal peptide" evidence="2">
    <location>
        <begin position="1"/>
        <end position="20"/>
    </location>
</feature>
<keyword evidence="2" id="KW-0732">Signal</keyword>
<dbReference type="Proteomes" id="UP001185092">
    <property type="component" value="Unassembled WGS sequence"/>
</dbReference>
<evidence type="ECO:0000256" key="2">
    <source>
        <dbReference type="SAM" id="SignalP"/>
    </source>
</evidence>
<keyword evidence="1" id="KW-0472">Membrane</keyword>
<protein>
    <submittedName>
        <fullName evidence="3">Membrane-anchored protein</fullName>
    </submittedName>
</protein>